<feature type="compositionally biased region" description="Basic and acidic residues" evidence="1">
    <location>
        <begin position="121"/>
        <end position="138"/>
    </location>
</feature>
<evidence type="ECO:0000313" key="3">
    <source>
        <dbReference type="Proteomes" id="UP000489600"/>
    </source>
</evidence>
<keyword evidence="3" id="KW-1185">Reference proteome</keyword>
<dbReference type="EMBL" id="CABITT030000003">
    <property type="protein sequence ID" value="VVA99239.1"/>
    <property type="molecule type" value="Genomic_DNA"/>
</dbReference>
<evidence type="ECO:0000256" key="1">
    <source>
        <dbReference type="SAM" id="MobiDB-lite"/>
    </source>
</evidence>
<feature type="region of interest" description="Disordered" evidence="1">
    <location>
        <begin position="89"/>
        <end position="149"/>
    </location>
</feature>
<protein>
    <submittedName>
        <fullName evidence="2">Uncharacterized protein</fullName>
    </submittedName>
</protein>
<name>A0A565BCB4_9BRAS</name>
<dbReference type="AlphaFoldDB" id="A0A565BCB4"/>
<organism evidence="2 3">
    <name type="scientific">Arabis nemorensis</name>
    <dbReference type="NCBI Taxonomy" id="586526"/>
    <lineage>
        <taxon>Eukaryota</taxon>
        <taxon>Viridiplantae</taxon>
        <taxon>Streptophyta</taxon>
        <taxon>Embryophyta</taxon>
        <taxon>Tracheophyta</taxon>
        <taxon>Spermatophyta</taxon>
        <taxon>Magnoliopsida</taxon>
        <taxon>eudicotyledons</taxon>
        <taxon>Gunneridae</taxon>
        <taxon>Pentapetalae</taxon>
        <taxon>rosids</taxon>
        <taxon>malvids</taxon>
        <taxon>Brassicales</taxon>
        <taxon>Brassicaceae</taxon>
        <taxon>Arabideae</taxon>
        <taxon>Arabis</taxon>
    </lineage>
</organism>
<accession>A0A565BCB4</accession>
<sequence length="166" mass="18541">MELLTEPAPRFPLISHNVDKGKGHVFAHDEECERMKRQSLWGSKPLASAPNHDLQSGNEVERGHSFTSFFTVTGSTSFALGSYANEPLSGNLLAVKRGRKRPSAWNRRSRKAPGDNPPKPQDQKEDPHENYPKRKAEESPSVQTNKEAAAIPMSILNNLWINDNTI</sequence>
<feature type="compositionally biased region" description="Basic residues" evidence="1">
    <location>
        <begin position="96"/>
        <end position="111"/>
    </location>
</feature>
<comment type="caution">
    <text evidence="2">The sequence shown here is derived from an EMBL/GenBank/DDBJ whole genome shotgun (WGS) entry which is preliminary data.</text>
</comment>
<proteinExistence type="predicted"/>
<reference evidence="2" key="1">
    <citation type="submission" date="2019-07" db="EMBL/GenBank/DDBJ databases">
        <authorList>
            <person name="Dittberner H."/>
        </authorList>
    </citation>
    <scope>NUCLEOTIDE SEQUENCE [LARGE SCALE GENOMIC DNA]</scope>
</reference>
<gene>
    <name evidence="2" type="ORF">ANE_LOCUS9684</name>
</gene>
<evidence type="ECO:0000313" key="2">
    <source>
        <dbReference type="EMBL" id="VVA99239.1"/>
    </source>
</evidence>
<dbReference type="Proteomes" id="UP000489600">
    <property type="component" value="Unassembled WGS sequence"/>
</dbReference>